<dbReference type="Proteomes" id="UP000076947">
    <property type="component" value="Unassembled WGS sequence"/>
</dbReference>
<keyword evidence="1" id="KW-1133">Transmembrane helix</keyword>
<sequence length="69" mass="7983">MLSEWETKQFRWSLWGSLVAMLGYIGGLIFADGMPVTGILLVCFVLQLGIFIQQYRRMEKLKKSRSNLL</sequence>
<evidence type="ECO:0000256" key="1">
    <source>
        <dbReference type="SAM" id="Phobius"/>
    </source>
</evidence>
<keyword evidence="1" id="KW-0812">Transmembrane</keyword>
<keyword evidence="3" id="KW-1185">Reference proteome</keyword>
<reference evidence="3" key="1">
    <citation type="submission" date="2016-02" db="EMBL/GenBank/DDBJ databases">
        <authorList>
            <person name="Kaur G."/>
            <person name="Nair G.R."/>
            <person name="Mayilraj S."/>
        </authorList>
    </citation>
    <scope>NUCLEOTIDE SEQUENCE [LARGE SCALE GENOMIC DNA]</scope>
    <source>
        <strain evidence="3">GA-15</strain>
    </source>
</reference>
<evidence type="ECO:0000313" key="2">
    <source>
        <dbReference type="EMBL" id="OAH25922.1"/>
    </source>
</evidence>
<feature type="transmembrane region" description="Helical" evidence="1">
    <location>
        <begin position="12"/>
        <end position="30"/>
    </location>
</feature>
<feature type="transmembrane region" description="Helical" evidence="1">
    <location>
        <begin position="36"/>
        <end position="55"/>
    </location>
</feature>
<protein>
    <submittedName>
        <fullName evidence="2">Uncharacterized protein</fullName>
    </submittedName>
</protein>
<gene>
    <name evidence="2" type="ORF">AYJ05_00240</name>
</gene>
<proteinExistence type="predicted"/>
<accession>A0A177IAU2</accession>
<keyword evidence="1" id="KW-0472">Membrane</keyword>
<comment type="caution">
    <text evidence="2">The sequence shown here is derived from an EMBL/GenBank/DDBJ whole genome shotgun (WGS) entry which is preliminary data.</text>
</comment>
<evidence type="ECO:0000313" key="3">
    <source>
        <dbReference type="Proteomes" id="UP000076947"/>
    </source>
</evidence>
<dbReference type="EMBL" id="LSTQ01000024">
    <property type="protein sequence ID" value="OAH25922.1"/>
    <property type="molecule type" value="Genomic_DNA"/>
</dbReference>
<name>A0A177IAU2_9CORY</name>
<organism evidence="2 3">
    <name type="scientific">Corynebacterium stationis</name>
    <dbReference type="NCBI Taxonomy" id="1705"/>
    <lineage>
        <taxon>Bacteria</taxon>
        <taxon>Bacillati</taxon>
        <taxon>Actinomycetota</taxon>
        <taxon>Actinomycetes</taxon>
        <taxon>Mycobacteriales</taxon>
        <taxon>Corynebacteriaceae</taxon>
        <taxon>Corynebacterium</taxon>
    </lineage>
</organism>
<dbReference type="AlphaFoldDB" id="A0A177IAU2"/>